<organism evidence="1 2">
    <name type="scientific">Dioscorea alata</name>
    <name type="common">Purple yam</name>
    <dbReference type="NCBI Taxonomy" id="55571"/>
    <lineage>
        <taxon>Eukaryota</taxon>
        <taxon>Viridiplantae</taxon>
        <taxon>Streptophyta</taxon>
        <taxon>Embryophyta</taxon>
        <taxon>Tracheophyta</taxon>
        <taxon>Spermatophyta</taxon>
        <taxon>Magnoliopsida</taxon>
        <taxon>Liliopsida</taxon>
        <taxon>Dioscoreales</taxon>
        <taxon>Dioscoreaceae</taxon>
        <taxon>Dioscorea</taxon>
    </lineage>
</organism>
<proteinExistence type="predicted"/>
<evidence type="ECO:0000313" key="1">
    <source>
        <dbReference type="EMBL" id="KAH7692760.1"/>
    </source>
</evidence>
<sequence length="256" mass="28746">MMRRPPGRPHKSRRKETDEPTVSQTKVSRKGVQLNCRKCGKTGHNIRTCKGEVGSNRRLPKLAVRRVVGETPRQVGDVGGKERVEVSAFQKPRRACRRNQRQPSTSKVSTQQSQNVDVGCGDRVNVGALEKARAGATSQMKPSTSKGSTQQRQAKIVSTREIMETNTTKKICRPTSVNRPLTQPPEFTLRWMPDGSSQVRYLQQSFVTGAISANPSEVQWRQPYKQVTSRYMGEKQQALNVSQVKRKLSQWEGSSQ</sequence>
<dbReference type="Proteomes" id="UP000827976">
    <property type="component" value="Chromosome 1"/>
</dbReference>
<dbReference type="EMBL" id="CM037011">
    <property type="protein sequence ID" value="KAH7692760.1"/>
    <property type="molecule type" value="Genomic_DNA"/>
</dbReference>
<evidence type="ECO:0000313" key="2">
    <source>
        <dbReference type="Proteomes" id="UP000827976"/>
    </source>
</evidence>
<keyword evidence="2" id="KW-1185">Reference proteome</keyword>
<protein>
    <submittedName>
        <fullName evidence="1">Zinc finger CCHC-type protein</fullName>
    </submittedName>
</protein>
<name>A0ACB7WVE3_DIOAL</name>
<gene>
    <name evidence="1" type="ORF">IHE45_01G086600</name>
</gene>
<comment type="caution">
    <text evidence="1">The sequence shown here is derived from an EMBL/GenBank/DDBJ whole genome shotgun (WGS) entry which is preliminary data.</text>
</comment>
<accession>A0ACB7WVE3</accession>
<reference evidence="2" key="1">
    <citation type="journal article" date="2022" name="Nat. Commun.">
        <title>Chromosome evolution and the genetic basis of agronomically important traits in greater yam.</title>
        <authorList>
            <person name="Bredeson J.V."/>
            <person name="Lyons J.B."/>
            <person name="Oniyinde I.O."/>
            <person name="Okereke N.R."/>
            <person name="Kolade O."/>
            <person name="Nnabue I."/>
            <person name="Nwadili C.O."/>
            <person name="Hribova E."/>
            <person name="Parker M."/>
            <person name="Nwogha J."/>
            <person name="Shu S."/>
            <person name="Carlson J."/>
            <person name="Kariba R."/>
            <person name="Muthemba S."/>
            <person name="Knop K."/>
            <person name="Barton G.J."/>
            <person name="Sherwood A.V."/>
            <person name="Lopez-Montes A."/>
            <person name="Asiedu R."/>
            <person name="Jamnadass R."/>
            <person name="Muchugi A."/>
            <person name="Goodstein D."/>
            <person name="Egesi C.N."/>
            <person name="Featherston J."/>
            <person name="Asfaw A."/>
            <person name="Simpson G.G."/>
            <person name="Dolezel J."/>
            <person name="Hendre P.S."/>
            <person name="Van Deynze A."/>
            <person name="Kumar P.L."/>
            <person name="Obidiegwu J.E."/>
            <person name="Bhattacharjee R."/>
            <person name="Rokhsar D.S."/>
        </authorList>
    </citation>
    <scope>NUCLEOTIDE SEQUENCE [LARGE SCALE GENOMIC DNA]</scope>
    <source>
        <strain evidence="2">cv. TDa95/00328</strain>
    </source>
</reference>